<evidence type="ECO:0000313" key="2">
    <source>
        <dbReference type="EMBL" id="KAK3787101.1"/>
    </source>
</evidence>
<dbReference type="InterPro" id="IPR016187">
    <property type="entry name" value="CTDL_fold"/>
</dbReference>
<name>A0AAE1AH33_9GAST</name>
<sequence>MKNLFVFVRAVIACEIYRLINRGDNVVAVGKMYQVLSKRIHFSMAESECQKRGYDGLAVINSPEEFNYASQLTEHLRFTVGAKGFWVALSYNVDRQKLIWIDGSEVVSDMPGFRSGKLLDSQKVCTRIRFSGVALGKINCSNPRYPICGYHKRDFVQATGQTLRSSKPVFNESMMLAQHKMESHLYCTLLCSRFSMCRVAWFESLTLTCSVLGPGHFSISKDLGSQTFVRVAFSTN</sequence>
<organism evidence="2 3">
    <name type="scientific">Elysia crispata</name>
    <name type="common">lettuce slug</name>
    <dbReference type="NCBI Taxonomy" id="231223"/>
    <lineage>
        <taxon>Eukaryota</taxon>
        <taxon>Metazoa</taxon>
        <taxon>Spiralia</taxon>
        <taxon>Lophotrochozoa</taxon>
        <taxon>Mollusca</taxon>
        <taxon>Gastropoda</taxon>
        <taxon>Heterobranchia</taxon>
        <taxon>Euthyneura</taxon>
        <taxon>Panpulmonata</taxon>
        <taxon>Sacoglossa</taxon>
        <taxon>Placobranchoidea</taxon>
        <taxon>Plakobranchidae</taxon>
        <taxon>Elysia</taxon>
    </lineage>
</organism>
<comment type="caution">
    <text evidence="2">The sequence shown here is derived from an EMBL/GenBank/DDBJ whole genome shotgun (WGS) entry which is preliminary data.</text>
</comment>
<protein>
    <recommendedName>
        <fullName evidence="1">C-type lectin domain-containing protein</fullName>
    </recommendedName>
</protein>
<dbReference type="PROSITE" id="PS50041">
    <property type="entry name" value="C_TYPE_LECTIN_2"/>
    <property type="match status" value="1"/>
</dbReference>
<dbReference type="Gene3D" id="3.10.100.10">
    <property type="entry name" value="Mannose-Binding Protein A, subunit A"/>
    <property type="match status" value="1"/>
</dbReference>
<dbReference type="AlphaFoldDB" id="A0AAE1AH33"/>
<dbReference type="CDD" id="cd00037">
    <property type="entry name" value="CLECT"/>
    <property type="match status" value="1"/>
</dbReference>
<evidence type="ECO:0000313" key="3">
    <source>
        <dbReference type="Proteomes" id="UP001283361"/>
    </source>
</evidence>
<evidence type="ECO:0000259" key="1">
    <source>
        <dbReference type="PROSITE" id="PS50041"/>
    </source>
</evidence>
<gene>
    <name evidence="2" type="ORF">RRG08_030264</name>
</gene>
<reference evidence="2" key="1">
    <citation type="journal article" date="2023" name="G3 (Bethesda)">
        <title>A reference genome for the long-term kleptoplast-retaining sea slug Elysia crispata morphotype clarki.</title>
        <authorList>
            <person name="Eastman K.E."/>
            <person name="Pendleton A.L."/>
            <person name="Shaikh M.A."/>
            <person name="Suttiyut T."/>
            <person name="Ogas R."/>
            <person name="Tomko P."/>
            <person name="Gavelis G."/>
            <person name="Widhalm J.R."/>
            <person name="Wisecaver J.H."/>
        </authorList>
    </citation>
    <scope>NUCLEOTIDE SEQUENCE</scope>
    <source>
        <strain evidence="2">ECLA1</strain>
    </source>
</reference>
<dbReference type="Proteomes" id="UP001283361">
    <property type="component" value="Unassembled WGS sequence"/>
</dbReference>
<dbReference type="InterPro" id="IPR001304">
    <property type="entry name" value="C-type_lectin-like"/>
</dbReference>
<feature type="domain" description="C-type lectin" evidence="1">
    <location>
        <begin position="28"/>
        <end position="149"/>
    </location>
</feature>
<dbReference type="InterPro" id="IPR016186">
    <property type="entry name" value="C-type_lectin-like/link_sf"/>
</dbReference>
<accession>A0AAE1AH33</accession>
<dbReference type="SUPFAM" id="SSF56436">
    <property type="entry name" value="C-type lectin-like"/>
    <property type="match status" value="1"/>
</dbReference>
<dbReference type="EMBL" id="JAWDGP010001900">
    <property type="protein sequence ID" value="KAK3787101.1"/>
    <property type="molecule type" value="Genomic_DNA"/>
</dbReference>
<dbReference type="Pfam" id="PF00059">
    <property type="entry name" value="Lectin_C"/>
    <property type="match status" value="1"/>
</dbReference>
<keyword evidence="3" id="KW-1185">Reference proteome</keyword>
<proteinExistence type="predicted"/>